<dbReference type="InterPro" id="IPR002878">
    <property type="entry name" value="ChsH2_C"/>
</dbReference>
<evidence type="ECO:0000313" key="3">
    <source>
        <dbReference type="EMBL" id="NKE70357.1"/>
    </source>
</evidence>
<gene>
    <name evidence="3" type="ORF">MNODULE_06350</name>
</gene>
<feature type="domain" description="ChsH2 C-terminal OB-fold" evidence="1">
    <location>
        <begin position="73"/>
        <end position="138"/>
    </location>
</feature>
<dbReference type="EMBL" id="VTOW01000001">
    <property type="protein sequence ID" value="NKE70357.1"/>
    <property type="molecule type" value="Genomic_DNA"/>
</dbReference>
<dbReference type="Pfam" id="PF01796">
    <property type="entry name" value="OB_ChsH2_C"/>
    <property type="match status" value="1"/>
</dbReference>
<evidence type="ECO:0000259" key="1">
    <source>
        <dbReference type="Pfam" id="PF01796"/>
    </source>
</evidence>
<dbReference type="InterPro" id="IPR012340">
    <property type="entry name" value="NA-bd_OB-fold"/>
</dbReference>
<dbReference type="InterPro" id="IPR022002">
    <property type="entry name" value="ChsH2_Znr"/>
</dbReference>
<proteinExistence type="predicted"/>
<evidence type="ECO:0000259" key="2">
    <source>
        <dbReference type="Pfam" id="PF12172"/>
    </source>
</evidence>
<dbReference type="InterPro" id="IPR052513">
    <property type="entry name" value="Thioester_dehydratase-like"/>
</dbReference>
<dbReference type="Pfam" id="PF12172">
    <property type="entry name" value="zf-ChsH2"/>
    <property type="match status" value="1"/>
</dbReference>
<protein>
    <submittedName>
        <fullName evidence="3">Zn-ribbon domain-containing OB-fold protein</fullName>
    </submittedName>
</protein>
<evidence type="ECO:0000313" key="4">
    <source>
        <dbReference type="Proteomes" id="UP000534783"/>
    </source>
</evidence>
<comment type="caution">
    <text evidence="3">The sequence shown here is derived from an EMBL/GenBank/DDBJ whole genome shotgun (WGS) entry which is preliminary data.</text>
</comment>
<dbReference type="Proteomes" id="UP000534783">
    <property type="component" value="Unassembled WGS sequence"/>
</dbReference>
<keyword evidence="4" id="KW-1185">Reference proteome</keyword>
<name>A0A7X6DNH8_9BACT</name>
<dbReference type="Gene3D" id="6.10.30.10">
    <property type="match status" value="1"/>
</dbReference>
<dbReference type="RefSeq" id="WP_168058613.1">
    <property type="nucleotide sequence ID" value="NZ_VTOW01000001.1"/>
</dbReference>
<organism evidence="3 4">
    <name type="scientific">Candidatus Manganitrophus noduliformans</name>
    <dbReference type="NCBI Taxonomy" id="2606439"/>
    <lineage>
        <taxon>Bacteria</taxon>
        <taxon>Pseudomonadati</taxon>
        <taxon>Nitrospirota</taxon>
        <taxon>Nitrospiria</taxon>
        <taxon>Candidatus Troglogloeales</taxon>
        <taxon>Candidatus Manganitrophaceae</taxon>
        <taxon>Candidatus Manganitrophus</taxon>
    </lineage>
</organism>
<dbReference type="PANTHER" id="PTHR34075:SF4">
    <property type="entry name" value="DUF35 DOMAIN-CONTAINING PROTEIN"/>
    <property type="match status" value="1"/>
</dbReference>
<reference evidence="3 4" key="1">
    <citation type="journal article" date="2020" name="Nature">
        <title>Bacterial chemolithoautotrophy via manganese oxidation.</title>
        <authorList>
            <person name="Yu H."/>
            <person name="Leadbetter J.R."/>
        </authorList>
    </citation>
    <scope>NUCLEOTIDE SEQUENCE [LARGE SCALE GENOMIC DNA]</scope>
    <source>
        <strain evidence="3 4">Mn-1</strain>
    </source>
</reference>
<dbReference type="AlphaFoldDB" id="A0A7X6DNH8"/>
<feature type="domain" description="ChsH2 rubredoxin-like zinc ribbon" evidence="2">
    <location>
        <begin position="43"/>
        <end position="69"/>
    </location>
</feature>
<accession>A0A7X6DNH8</accession>
<sequence length="153" mass="17660">MARKKKEPRPDVVPFEIPDRIEMNYRYSYGGISPFFRAIKEEANLLGSRCARCKKTYLPPRINCSQCYRPTKWVPLGNEGTVITCTTVYYATSRFFSKTPFVCAYIRVDGADTLLLQNIILDDVTQARPGIRVRALFRPERKGEMADFYFVPV</sequence>
<dbReference type="SUPFAM" id="SSF50249">
    <property type="entry name" value="Nucleic acid-binding proteins"/>
    <property type="match status" value="1"/>
</dbReference>
<dbReference type="PANTHER" id="PTHR34075">
    <property type="entry name" value="BLR3430 PROTEIN"/>
    <property type="match status" value="1"/>
</dbReference>